<comment type="caution">
    <text evidence="1">The sequence shown here is derived from an EMBL/GenBank/DDBJ whole genome shotgun (WGS) entry which is preliminary data.</text>
</comment>
<proteinExistence type="predicted"/>
<keyword evidence="2" id="KW-1185">Reference proteome</keyword>
<evidence type="ECO:0000313" key="2">
    <source>
        <dbReference type="Proteomes" id="UP001497480"/>
    </source>
</evidence>
<organism evidence="1 2">
    <name type="scientific">Lupinus luteus</name>
    <name type="common">European yellow lupine</name>
    <dbReference type="NCBI Taxonomy" id="3873"/>
    <lineage>
        <taxon>Eukaryota</taxon>
        <taxon>Viridiplantae</taxon>
        <taxon>Streptophyta</taxon>
        <taxon>Embryophyta</taxon>
        <taxon>Tracheophyta</taxon>
        <taxon>Spermatophyta</taxon>
        <taxon>Magnoliopsida</taxon>
        <taxon>eudicotyledons</taxon>
        <taxon>Gunneridae</taxon>
        <taxon>Pentapetalae</taxon>
        <taxon>rosids</taxon>
        <taxon>fabids</taxon>
        <taxon>Fabales</taxon>
        <taxon>Fabaceae</taxon>
        <taxon>Papilionoideae</taxon>
        <taxon>50 kb inversion clade</taxon>
        <taxon>genistoids sensu lato</taxon>
        <taxon>core genistoids</taxon>
        <taxon>Genisteae</taxon>
        <taxon>Lupinus</taxon>
    </lineage>
</organism>
<dbReference type="EMBL" id="CAXHTB010000018">
    <property type="protein sequence ID" value="CAL0325362.1"/>
    <property type="molecule type" value="Genomic_DNA"/>
</dbReference>
<dbReference type="AlphaFoldDB" id="A0AAV1XWI5"/>
<reference evidence="1 2" key="1">
    <citation type="submission" date="2024-03" db="EMBL/GenBank/DDBJ databases">
        <authorList>
            <person name="Martinez-Hernandez J."/>
        </authorList>
    </citation>
    <scope>NUCLEOTIDE SEQUENCE [LARGE SCALE GENOMIC DNA]</scope>
</reference>
<sequence>MQDHAAAYLCPWHNHAAPAQGFWLSQLGASITPSVPGQLHVSIAPGHAPDQLHVSIAPGHAPGQLHVSIASGHAHVAPGHAHDVSPIASGLGQLGASIAPSCAPSHGKALALSA</sequence>
<protein>
    <submittedName>
        <fullName evidence="1">Uncharacterized protein</fullName>
    </submittedName>
</protein>
<accession>A0AAV1XWI5</accession>
<name>A0AAV1XWI5_LUPLU</name>
<evidence type="ECO:0000313" key="1">
    <source>
        <dbReference type="EMBL" id="CAL0325362.1"/>
    </source>
</evidence>
<dbReference type="Proteomes" id="UP001497480">
    <property type="component" value="Unassembled WGS sequence"/>
</dbReference>
<gene>
    <name evidence="1" type="ORF">LLUT_LOCUS26422</name>
</gene>